<reference evidence="5" key="1">
    <citation type="journal article" date="2019" name="Int. J. Syst. Evol. Microbiol.">
        <title>The Global Catalogue of Microorganisms (GCM) 10K type strain sequencing project: providing services to taxonomists for standard genome sequencing and annotation.</title>
        <authorList>
            <consortium name="The Broad Institute Genomics Platform"/>
            <consortium name="The Broad Institute Genome Sequencing Center for Infectious Disease"/>
            <person name="Wu L."/>
            <person name="Ma J."/>
        </authorList>
    </citation>
    <scope>NUCLEOTIDE SEQUENCE [LARGE SCALE GENOMIC DNA]</scope>
    <source>
        <strain evidence="5">JCM 17224</strain>
    </source>
</reference>
<dbReference type="Proteomes" id="UP001500567">
    <property type="component" value="Unassembled WGS sequence"/>
</dbReference>
<dbReference type="PANTHER" id="PTHR43976">
    <property type="entry name" value="SHORT CHAIN DEHYDROGENASE"/>
    <property type="match status" value="1"/>
</dbReference>
<evidence type="ECO:0000256" key="3">
    <source>
        <dbReference type="SAM" id="MobiDB-lite"/>
    </source>
</evidence>
<organism evidence="4 5">
    <name type="scientific">Hymenobacter fastidiosus</name>
    <dbReference type="NCBI Taxonomy" id="486264"/>
    <lineage>
        <taxon>Bacteria</taxon>
        <taxon>Pseudomonadati</taxon>
        <taxon>Bacteroidota</taxon>
        <taxon>Cytophagia</taxon>
        <taxon>Cytophagales</taxon>
        <taxon>Hymenobacteraceae</taxon>
        <taxon>Hymenobacter</taxon>
    </lineage>
</organism>
<keyword evidence="2" id="KW-0560">Oxidoreductase</keyword>
<gene>
    <name evidence="4" type="ORF">GCM10022408_24880</name>
</gene>
<comment type="caution">
    <text evidence="4">The sequence shown here is derived from an EMBL/GenBank/DDBJ whole genome shotgun (WGS) entry which is preliminary data.</text>
</comment>
<evidence type="ECO:0008006" key="6">
    <source>
        <dbReference type="Google" id="ProtNLM"/>
    </source>
</evidence>
<evidence type="ECO:0000313" key="4">
    <source>
        <dbReference type="EMBL" id="GAA4011448.1"/>
    </source>
</evidence>
<dbReference type="InterPro" id="IPR036291">
    <property type="entry name" value="NAD(P)-bd_dom_sf"/>
</dbReference>
<evidence type="ECO:0000256" key="1">
    <source>
        <dbReference type="ARBA" id="ARBA00006484"/>
    </source>
</evidence>
<dbReference type="InterPro" id="IPR002347">
    <property type="entry name" value="SDR_fam"/>
</dbReference>
<name>A0ABP7SH08_9BACT</name>
<dbReference type="PANTHER" id="PTHR43976:SF16">
    <property type="entry name" value="SHORT-CHAIN DEHYDROGENASE_REDUCTASE FAMILY PROTEIN"/>
    <property type="match status" value="1"/>
</dbReference>
<keyword evidence="5" id="KW-1185">Reference proteome</keyword>
<evidence type="ECO:0000256" key="2">
    <source>
        <dbReference type="ARBA" id="ARBA00023002"/>
    </source>
</evidence>
<dbReference type="EMBL" id="BAABDJ010000027">
    <property type="protein sequence ID" value="GAA4011448.1"/>
    <property type="molecule type" value="Genomic_DNA"/>
</dbReference>
<evidence type="ECO:0000313" key="5">
    <source>
        <dbReference type="Proteomes" id="UP001500567"/>
    </source>
</evidence>
<proteinExistence type="inferred from homology"/>
<feature type="region of interest" description="Disordered" evidence="3">
    <location>
        <begin position="71"/>
        <end position="99"/>
    </location>
</feature>
<accession>A0ABP7SH08</accession>
<sequence length="99" mass="11009">MTGNKKSDFLNSSIINITSVGGRTAFPMNSLYHATKFGLDGFSESLWYELKPFGIRVKVVAPGRRGHRLCRPLPANDARPRRRGQPLRRPGAQCAGRVQ</sequence>
<dbReference type="RefSeq" id="WP_425553646.1">
    <property type="nucleotide sequence ID" value="NZ_BAABDJ010000027.1"/>
</dbReference>
<dbReference type="Pfam" id="PF00106">
    <property type="entry name" value="adh_short"/>
    <property type="match status" value="1"/>
</dbReference>
<protein>
    <recommendedName>
        <fullName evidence="6">SDR family NAD(P)-dependent oxidoreductase</fullName>
    </recommendedName>
</protein>
<dbReference type="Gene3D" id="3.40.50.720">
    <property type="entry name" value="NAD(P)-binding Rossmann-like Domain"/>
    <property type="match status" value="1"/>
</dbReference>
<dbReference type="InterPro" id="IPR051911">
    <property type="entry name" value="SDR_oxidoreductase"/>
</dbReference>
<comment type="similarity">
    <text evidence="1">Belongs to the short-chain dehydrogenases/reductases (SDR) family.</text>
</comment>
<dbReference type="SUPFAM" id="SSF51735">
    <property type="entry name" value="NAD(P)-binding Rossmann-fold domains"/>
    <property type="match status" value="1"/>
</dbReference>
<dbReference type="PRINTS" id="PR00081">
    <property type="entry name" value="GDHRDH"/>
</dbReference>